<name>A0AAW9RXS9_9BACT</name>
<gene>
    <name evidence="3" type="ORF">AAG747_11640</name>
</gene>
<evidence type="ECO:0000259" key="2">
    <source>
        <dbReference type="Pfam" id="PF12969"/>
    </source>
</evidence>
<dbReference type="InterPro" id="IPR002931">
    <property type="entry name" value="Transglutaminase-like"/>
</dbReference>
<dbReference type="Pfam" id="PF12969">
    <property type="entry name" value="DUF3857"/>
    <property type="match status" value="1"/>
</dbReference>
<evidence type="ECO:0000313" key="4">
    <source>
        <dbReference type="Proteomes" id="UP001403385"/>
    </source>
</evidence>
<dbReference type="InterPro" id="IPR024618">
    <property type="entry name" value="DUF3857"/>
</dbReference>
<dbReference type="EMBL" id="JBDKWZ010000006">
    <property type="protein sequence ID" value="MEN7548567.1"/>
    <property type="molecule type" value="Genomic_DNA"/>
</dbReference>
<dbReference type="AlphaFoldDB" id="A0AAW9RXS9"/>
<feature type="domain" description="DUF3857" evidence="2">
    <location>
        <begin position="74"/>
        <end position="229"/>
    </location>
</feature>
<proteinExistence type="predicted"/>
<dbReference type="Pfam" id="PF01841">
    <property type="entry name" value="Transglut_core"/>
    <property type="match status" value="1"/>
</dbReference>
<dbReference type="SUPFAM" id="SSF54001">
    <property type="entry name" value="Cysteine proteinases"/>
    <property type="match status" value="1"/>
</dbReference>
<reference evidence="3 4" key="1">
    <citation type="submission" date="2024-04" db="EMBL/GenBank/DDBJ databases">
        <title>Novel genus in family Flammeovirgaceae.</title>
        <authorList>
            <person name="Nguyen T.H."/>
            <person name="Vuong T.Q."/>
            <person name="Le H."/>
            <person name="Kim S.-G."/>
        </authorList>
    </citation>
    <scope>NUCLEOTIDE SEQUENCE [LARGE SCALE GENOMIC DNA]</scope>
    <source>
        <strain evidence="3 4">JCM 23209</strain>
    </source>
</reference>
<evidence type="ECO:0000313" key="3">
    <source>
        <dbReference type="EMBL" id="MEN7548567.1"/>
    </source>
</evidence>
<evidence type="ECO:0000259" key="1">
    <source>
        <dbReference type="Pfam" id="PF01841"/>
    </source>
</evidence>
<dbReference type="Gene3D" id="2.60.40.3140">
    <property type="match status" value="1"/>
</dbReference>
<dbReference type="Gene3D" id="2.60.120.1130">
    <property type="match status" value="1"/>
</dbReference>
<feature type="domain" description="Transglutaminase-like" evidence="1">
    <location>
        <begin position="290"/>
        <end position="403"/>
    </location>
</feature>
<dbReference type="InterPro" id="IPR038765">
    <property type="entry name" value="Papain-like_cys_pep_sf"/>
</dbReference>
<protein>
    <submittedName>
        <fullName evidence="3">DUF3857 domain-containing protein</fullName>
    </submittedName>
</protein>
<keyword evidence="4" id="KW-1185">Reference proteome</keyword>
<sequence length="650" mass="74436">MKKYWMYHSIQNKLGPNIFIWVLAFAGLLSLQGFAQNYPVNTIPKDLLQGADVVARESVLEIEFISEKEYLTKEKQVYTILNRAGEEFAEHISFYDNDINISYIKGSVYDASGREANKLKKSEIQDFSAADGISLHTDARVKVAKLTHHTYPFTVAYEEENKYNTLFHLPTWMPQSAEKMAVEYALLKVHIPNNLKIRSKELNLPKPGKINKTEGSTTYTWEVKQLSAIKEEPFSPRWDEQTPSVIFAPSQFEMGGYSGNMDSWEGFGKWIAQLNRNRDRLPDATLQEIKELTQGVNSSREKIAKVYEYLQNKTRYVSIQLGIGGYQPFEASFVDEKGYGDCKALSNYAYALLKAIGIDSHYTLVYAGKSGGYPLYRDFPDNRFNHAILCVPNQGDTVWLECTSQTQAAGYMGTFTGDREVLLITPEGGKIVSTPQYGKKENRQVRVGHVNLDAQGNANANVTSRYYGAIQDGSRAHYVNQSAKEQKKWLYETMEVSNFAIQDFELQRQKEEIPFVTERLTIQVNKYASQSGKRLFFAPNLMSKNSFVPQRTEERKNEIVKRNAYIEADTITYQLPENYHIEHRPETTSFQSPFGSYESSVLQKDGKLIYIRKVEINKGRFPKEEYDALVNFYKAMYKADKQKIVLVNKT</sequence>
<comment type="caution">
    <text evidence="3">The sequence shown here is derived from an EMBL/GenBank/DDBJ whole genome shotgun (WGS) entry which is preliminary data.</text>
</comment>
<dbReference type="Proteomes" id="UP001403385">
    <property type="component" value="Unassembled WGS sequence"/>
</dbReference>
<accession>A0AAW9RXS9</accession>
<dbReference type="Gene3D" id="3.10.620.30">
    <property type="match status" value="1"/>
</dbReference>
<dbReference type="RefSeq" id="WP_346821346.1">
    <property type="nucleotide sequence ID" value="NZ_JBDKWZ010000006.1"/>
</dbReference>
<organism evidence="3 4">
    <name type="scientific">Rapidithrix thailandica</name>
    <dbReference type="NCBI Taxonomy" id="413964"/>
    <lineage>
        <taxon>Bacteria</taxon>
        <taxon>Pseudomonadati</taxon>
        <taxon>Bacteroidota</taxon>
        <taxon>Cytophagia</taxon>
        <taxon>Cytophagales</taxon>
        <taxon>Flammeovirgaceae</taxon>
        <taxon>Rapidithrix</taxon>
    </lineage>
</organism>